<gene>
    <name evidence="6" type="ORF">GSCOC_T00009610001</name>
</gene>
<dbReference type="PROSITE" id="PS00653">
    <property type="entry name" value="GLYCOSYL_HYDROL_F1_2"/>
    <property type="match status" value="1"/>
</dbReference>
<dbReference type="STRING" id="49390.A0A068VN56"/>
<dbReference type="Gene3D" id="3.20.20.80">
    <property type="entry name" value="Glycosidases"/>
    <property type="match status" value="1"/>
</dbReference>
<dbReference type="PANTHER" id="PTHR10353">
    <property type="entry name" value="GLYCOSYL HYDROLASE"/>
    <property type="match status" value="1"/>
</dbReference>
<dbReference type="FunCoup" id="A0A068VN56">
    <property type="interactions" value="555"/>
</dbReference>
<dbReference type="AlphaFoldDB" id="A0A068VN56"/>
<dbReference type="GO" id="GO:0005975">
    <property type="term" value="P:carbohydrate metabolic process"/>
    <property type="evidence" value="ECO:0007669"/>
    <property type="project" value="InterPro"/>
</dbReference>
<evidence type="ECO:0000313" key="6">
    <source>
        <dbReference type="EMBL" id="CDP21123.1"/>
    </source>
</evidence>
<dbReference type="GO" id="GO:0008422">
    <property type="term" value="F:beta-glucosidase activity"/>
    <property type="evidence" value="ECO:0007669"/>
    <property type="project" value="UniProtKB-ARBA"/>
</dbReference>
<reference evidence="7" key="1">
    <citation type="journal article" date="2014" name="Science">
        <title>The coffee genome provides insight into the convergent evolution of caffeine biosynthesis.</title>
        <authorList>
            <person name="Denoeud F."/>
            <person name="Carretero-Paulet L."/>
            <person name="Dereeper A."/>
            <person name="Droc G."/>
            <person name="Guyot R."/>
            <person name="Pietrella M."/>
            <person name="Zheng C."/>
            <person name="Alberti A."/>
            <person name="Anthony F."/>
            <person name="Aprea G."/>
            <person name="Aury J.M."/>
            <person name="Bento P."/>
            <person name="Bernard M."/>
            <person name="Bocs S."/>
            <person name="Campa C."/>
            <person name="Cenci A."/>
            <person name="Combes M.C."/>
            <person name="Crouzillat D."/>
            <person name="Da Silva C."/>
            <person name="Daddiego L."/>
            <person name="De Bellis F."/>
            <person name="Dussert S."/>
            <person name="Garsmeur O."/>
            <person name="Gayraud T."/>
            <person name="Guignon V."/>
            <person name="Jahn K."/>
            <person name="Jamilloux V."/>
            <person name="Joet T."/>
            <person name="Labadie K."/>
            <person name="Lan T."/>
            <person name="Leclercq J."/>
            <person name="Lepelley M."/>
            <person name="Leroy T."/>
            <person name="Li L.T."/>
            <person name="Librado P."/>
            <person name="Lopez L."/>
            <person name="Munoz A."/>
            <person name="Noel B."/>
            <person name="Pallavicini A."/>
            <person name="Perrotta G."/>
            <person name="Poncet V."/>
            <person name="Pot D."/>
            <person name="Priyono X."/>
            <person name="Rigoreau M."/>
            <person name="Rouard M."/>
            <person name="Rozas J."/>
            <person name="Tranchant-Dubreuil C."/>
            <person name="VanBuren R."/>
            <person name="Zhang Q."/>
            <person name="Andrade A.C."/>
            <person name="Argout X."/>
            <person name="Bertrand B."/>
            <person name="de Kochko A."/>
            <person name="Graziosi G."/>
            <person name="Henry R.J."/>
            <person name="Jayarama X."/>
            <person name="Ming R."/>
            <person name="Nagai C."/>
            <person name="Rounsley S."/>
            <person name="Sankoff D."/>
            <person name="Giuliano G."/>
            <person name="Albert V.A."/>
            <person name="Wincker P."/>
            <person name="Lashermes P."/>
        </authorList>
    </citation>
    <scope>NUCLEOTIDE SEQUENCE [LARGE SCALE GENOMIC DNA]</scope>
    <source>
        <strain evidence="7">cv. DH200-94</strain>
    </source>
</reference>
<dbReference type="OrthoDB" id="65569at2759"/>
<evidence type="ECO:0000256" key="1">
    <source>
        <dbReference type="ARBA" id="ARBA00010838"/>
    </source>
</evidence>
<dbReference type="EMBL" id="HG741640">
    <property type="protein sequence ID" value="CDP21123.1"/>
    <property type="molecule type" value="Genomic_DNA"/>
</dbReference>
<proteinExistence type="inferred from homology"/>
<keyword evidence="2" id="KW-0378">Hydrolase</keyword>
<evidence type="ECO:0000256" key="3">
    <source>
        <dbReference type="ARBA" id="ARBA00023295"/>
    </source>
</evidence>
<dbReference type="InterPro" id="IPR001360">
    <property type="entry name" value="Glyco_hydro_1"/>
</dbReference>
<dbReference type="Proteomes" id="UP000295252">
    <property type="component" value="Unassembled WGS sequence"/>
</dbReference>
<sequence length="529" mass="60443">MEFLGHILLVLLVIFHVHGANAFAHGVSARARGLHKIDRGDAPLSPSFGIDVLNRSSFPKGFVFGVATSAYQVEGAWNIDGKGPSNWDIFTHKFPGKIANGSNGDVATDSYHRYKDDIKLLKEMNGDSYRFSIAWSRVIPEGKTSKGINEKGIQYYNKLIDELLANGLTPTVTIFHWDVPQALEEEYGGFLSPKIVKDYRDFANLCFERFGDRVKHWITFNEPWTFSTIGYESGAFAPGRCSAWKNNNCTGGNSGTEPYLVAHHQLLAHADVVKLYKTKYQAHQKGKIGITLVSDWFVPFSNSALDQRAAIRALDFMFGWFMNPLVYGDYPPSMRILVGNRLPKFRPQQSKKLIGSYDFLGLNYYTANYAVHLASPPNKVNVSYSTDGQLNVTASRNGQLIGVQAGSDWLHVYPKGLWDLLIYIKRKYKNPIIYITENGVDEKDNQTLTLKQALKDNFRIQYYYRHLQFLRKAISNGVRVKGYYGWSLIDNFEWSDAYSVRFGINYVDYKTLQRFRKLSSYWFERFLRK</sequence>
<dbReference type="Gramene" id="CDP21123">
    <property type="protein sequence ID" value="CDP21123"/>
    <property type="gene ID" value="GSCOC_T00009610001"/>
</dbReference>
<accession>A0A068VN56</accession>
<dbReference type="InParanoid" id="A0A068VN56"/>
<keyword evidence="7" id="KW-1185">Reference proteome</keyword>
<dbReference type="InterPro" id="IPR017853">
    <property type="entry name" value="GH"/>
</dbReference>
<keyword evidence="5" id="KW-0732">Signal</keyword>
<feature type="chain" id="PRO_5001659031" evidence="5">
    <location>
        <begin position="23"/>
        <end position="529"/>
    </location>
</feature>
<keyword evidence="3" id="KW-0326">Glycosidase</keyword>
<dbReference type="FunFam" id="3.20.20.80:FF:000020">
    <property type="entry name" value="Beta-glucosidase 12"/>
    <property type="match status" value="1"/>
</dbReference>
<evidence type="ECO:0000256" key="4">
    <source>
        <dbReference type="RuleBase" id="RU003690"/>
    </source>
</evidence>
<feature type="signal peptide" evidence="5">
    <location>
        <begin position="1"/>
        <end position="22"/>
    </location>
</feature>
<name>A0A068VN56_COFCA</name>
<dbReference type="PRINTS" id="PR00131">
    <property type="entry name" value="GLHYDRLASE1"/>
</dbReference>
<evidence type="ECO:0000256" key="5">
    <source>
        <dbReference type="SAM" id="SignalP"/>
    </source>
</evidence>
<evidence type="ECO:0000256" key="2">
    <source>
        <dbReference type="ARBA" id="ARBA00022801"/>
    </source>
</evidence>
<dbReference type="GO" id="GO:0009821">
    <property type="term" value="P:alkaloid biosynthetic process"/>
    <property type="evidence" value="ECO:0007669"/>
    <property type="project" value="UniProtKB-ARBA"/>
</dbReference>
<dbReference type="OMA" id="MANNCSK"/>
<dbReference type="PhylomeDB" id="A0A068VN56"/>
<organism evidence="6 7">
    <name type="scientific">Coffea canephora</name>
    <name type="common">Robusta coffee</name>
    <dbReference type="NCBI Taxonomy" id="49390"/>
    <lineage>
        <taxon>Eukaryota</taxon>
        <taxon>Viridiplantae</taxon>
        <taxon>Streptophyta</taxon>
        <taxon>Embryophyta</taxon>
        <taxon>Tracheophyta</taxon>
        <taxon>Spermatophyta</taxon>
        <taxon>Magnoliopsida</taxon>
        <taxon>eudicotyledons</taxon>
        <taxon>Gunneridae</taxon>
        <taxon>Pentapetalae</taxon>
        <taxon>asterids</taxon>
        <taxon>lamiids</taxon>
        <taxon>Gentianales</taxon>
        <taxon>Rubiaceae</taxon>
        <taxon>Ixoroideae</taxon>
        <taxon>Gardenieae complex</taxon>
        <taxon>Bertiereae - Coffeeae clade</taxon>
        <taxon>Coffeeae</taxon>
        <taxon>Coffea</taxon>
    </lineage>
</organism>
<protein>
    <submittedName>
        <fullName evidence="6">DH200=94 genomic scaffold, scaffold_2556</fullName>
    </submittedName>
</protein>
<comment type="similarity">
    <text evidence="1 4">Belongs to the glycosyl hydrolase 1 family.</text>
</comment>
<evidence type="ECO:0000313" key="7">
    <source>
        <dbReference type="Proteomes" id="UP000295252"/>
    </source>
</evidence>
<dbReference type="PANTHER" id="PTHR10353:SF137">
    <property type="entry name" value="MYROSINASE 3-RELATED"/>
    <property type="match status" value="1"/>
</dbReference>
<dbReference type="InterPro" id="IPR033132">
    <property type="entry name" value="GH_1_N_CS"/>
</dbReference>
<dbReference type="SUPFAM" id="SSF51445">
    <property type="entry name" value="(Trans)glycosidases"/>
    <property type="match status" value="1"/>
</dbReference>
<dbReference type="Pfam" id="PF00232">
    <property type="entry name" value="Glyco_hydro_1"/>
    <property type="match status" value="1"/>
</dbReference>